<dbReference type="Pfam" id="PF00582">
    <property type="entry name" value="Usp"/>
    <property type="match status" value="1"/>
</dbReference>
<comment type="similarity">
    <text evidence="1">Belongs to the universal stress protein A family.</text>
</comment>
<accession>A0AAE4QTH9</accession>
<sequence length="146" mass="15064">MDTRPVVVGVDGGPDSLRALKWAAEYAAALDAPLIALTAYQMPAVYGPYAMAGWEGSSELESSAREMLADAVRNTLGEDASYKPAVLQGHAAEALIAASGDARLVVVGSRGRGGFTGMLLGSVSQHVVAHAHCPVVVLPHSSHEAD</sequence>
<dbReference type="CDD" id="cd23659">
    <property type="entry name" value="USP_At3g01520-like"/>
    <property type="match status" value="1"/>
</dbReference>
<comment type="caution">
    <text evidence="3">The sequence shown here is derived from an EMBL/GenBank/DDBJ whole genome shotgun (WGS) entry which is preliminary data.</text>
</comment>
<evidence type="ECO:0000256" key="1">
    <source>
        <dbReference type="ARBA" id="ARBA00008791"/>
    </source>
</evidence>
<dbReference type="InterPro" id="IPR006015">
    <property type="entry name" value="Universal_stress_UspA"/>
</dbReference>
<evidence type="ECO:0000313" key="3">
    <source>
        <dbReference type="EMBL" id="MDV6297650.1"/>
    </source>
</evidence>
<dbReference type="InterPro" id="IPR014729">
    <property type="entry name" value="Rossmann-like_a/b/a_fold"/>
</dbReference>
<dbReference type="AlphaFoldDB" id="A0AAE4QTH9"/>
<dbReference type="PANTHER" id="PTHR31964:SF113">
    <property type="entry name" value="USPA DOMAIN-CONTAINING PROTEIN"/>
    <property type="match status" value="1"/>
</dbReference>
<proteinExistence type="inferred from homology"/>
<dbReference type="InterPro" id="IPR006016">
    <property type="entry name" value="UspA"/>
</dbReference>
<dbReference type="Gene3D" id="3.40.50.620">
    <property type="entry name" value="HUPs"/>
    <property type="match status" value="1"/>
</dbReference>
<evidence type="ECO:0000313" key="4">
    <source>
        <dbReference type="Proteomes" id="UP001185873"/>
    </source>
</evidence>
<dbReference type="PRINTS" id="PR01438">
    <property type="entry name" value="UNVRSLSTRESS"/>
</dbReference>
<dbReference type="PANTHER" id="PTHR31964">
    <property type="entry name" value="ADENINE NUCLEOTIDE ALPHA HYDROLASES-LIKE SUPERFAMILY PROTEIN"/>
    <property type="match status" value="1"/>
</dbReference>
<protein>
    <submittedName>
        <fullName evidence="3">Universal stress protein</fullName>
    </submittedName>
</protein>
<dbReference type="Proteomes" id="UP001185873">
    <property type="component" value="Unassembled WGS sequence"/>
</dbReference>
<organism evidence="3 4">
    <name type="scientific">Dietzia maris</name>
    <dbReference type="NCBI Taxonomy" id="37915"/>
    <lineage>
        <taxon>Bacteria</taxon>
        <taxon>Bacillati</taxon>
        <taxon>Actinomycetota</taxon>
        <taxon>Actinomycetes</taxon>
        <taxon>Mycobacteriales</taxon>
        <taxon>Dietziaceae</taxon>
        <taxon>Dietzia</taxon>
    </lineage>
</organism>
<reference evidence="3" key="1">
    <citation type="submission" date="2023-10" db="EMBL/GenBank/DDBJ databases">
        <title>Development of a sustainable strategy for remediation of hydrocarbon-contaminated territories based on the waste exchange concept.</title>
        <authorList>
            <person name="Krivoruchko A."/>
        </authorList>
    </citation>
    <scope>NUCLEOTIDE SEQUENCE</scope>
    <source>
        <strain evidence="3">IEGM 1175</strain>
    </source>
</reference>
<evidence type="ECO:0000259" key="2">
    <source>
        <dbReference type="Pfam" id="PF00582"/>
    </source>
</evidence>
<name>A0AAE4QTH9_9ACTN</name>
<gene>
    <name evidence="3" type="ORF">R3P82_00825</name>
</gene>
<dbReference type="RefSeq" id="WP_317468282.1">
    <property type="nucleotide sequence ID" value="NZ_JAWLKJ010000001.1"/>
</dbReference>
<dbReference type="EMBL" id="JAWLKJ010000001">
    <property type="protein sequence ID" value="MDV6297650.1"/>
    <property type="molecule type" value="Genomic_DNA"/>
</dbReference>
<dbReference type="SUPFAM" id="SSF52402">
    <property type="entry name" value="Adenine nucleotide alpha hydrolases-like"/>
    <property type="match status" value="1"/>
</dbReference>
<feature type="domain" description="UspA" evidence="2">
    <location>
        <begin position="4"/>
        <end position="139"/>
    </location>
</feature>